<name>A0A1E5W353_9POAL</name>
<dbReference type="PANTHER" id="PTHR47965:SF63">
    <property type="entry name" value="OS01G0937200 PROTEIN"/>
    <property type="match status" value="1"/>
</dbReference>
<dbReference type="OrthoDB" id="1258937at2759"/>
<dbReference type="InterPro" id="IPR032799">
    <property type="entry name" value="TAXi_C"/>
</dbReference>
<organism evidence="5 6">
    <name type="scientific">Dichanthelium oligosanthes</name>
    <dbReference type="NCBI Taxonomy" id="888268"/>
    <lineage>
        <taxon>Eukaryota</taxon>
        <taxon>Viridiplantae</taxon>
        <taxon>Streptophyta</taxon>
        <taxon>Embryophyta</taxon>
        <taxon>Tracheophyta</taxon>
        <taxon>Spermatophyta</taxon>
        <taxon>Magnoliopsida</taxon>
        <taxon>Liliopsida</taxon>
        <taxon>Poales</taxon>
        <taxon>Poaceae</taxon>
        <taxon>PACMAD clade</taxon>
        <taxon>Panicoideae</taxon>
        <taxon>Panicodae</taxon>
        <taxon>Paniceae</taxon>
        <taxon>Dichantheliinae</taxon>
        <taxon>Dichanthelium</taxon>
    </lineage>
</organism>
<dbReference type="Pfam" id="PF14541">
    <property type="entry name" value="TAXi_C"/>
    <property type="match status" value="1"/>
</dbReference>
<dbReference type="InterPro" id="IPR032861">
    <property type="entry name" value="TAXi_N"/>
</dbReference>
<dbReference type="EMBL" id="LWDX02022701">
    <property type="protein sequence ID" value="OEL31791.1"/>
    <property type="molecule type" value="Genomic_DNA"/>
</dbReference>
<evidence type="ECO:0000313" key="5">
    <source>
        <dbReference type="EMBL" id="OEL31791.1"/>
    </source>
</evidence>
<feature type="domain" description="Xylanase inhibitor N-terminal" evidence="4">
    <location>
        <begin position="63"/>
        <end position="228"/>
    </location>
</feature>
<protein>
    <submittedName>
        <fullName evidence="5">Basic 7S globulin 2</fullName>
    </submittedName>
</protein>
<dbReference type="InterPro" id="IPR021109">
    <property type="entry name" value="Peptidase_aspartic_dom_sf"/>
</dbReference>
<feature type="domain" description="Xylanase inhibitor C-terminal" evidence="3">
    <location>
        <begin position="257"/>
        <end position="431"/>
    </location>
</feature>
<dbReference type="Pfam" id="PF14543">
    <property type="entry name" value="TAXi_N"/>
    <property type="match status" value="1"/>
</dbReference>
<evidence type="ECO:0000313" key="6">
    <source>
        <dbReference type="Proteomes" id="UP000095767"/>
    </source>
</evidence>
<dbReference type="InterPro" id="IPR001461">
    <property type="entry name" value="Aspartic_peptidase_A1"/>
</dbReference>
<dbReference type="AlphaFoldDB" id="A0A1E5W353"/>
<feature type="signal peptide" evidence="2">
    <location>
        <begin position="1"/>
        <end position="29"/>
    </location>
</feature>
<evidence type="ECO:0000256" key="2">
    <source>
        <dbReference type="SAM" id="SignalP"/>
    </source>
</evidence>
<dbReference type="STRING" id="888268.A0A1E5W353"/>
<keyword evidence="2" id="KW-0732">Signal</keyword>
<dbReference type="PANTHER" id="PTHR47965">
    <property type="entry name" value="ASPARTYL PROTEASE-RELATED"/>
    <property type="match status" value="1"/>
</dbReference>
<accession>A0A1E5W353</accession>
<gene>
    <name evidence="5" type="ORF">BAE44_0007190</name>
</gene>
<dbReference type="Gene3D" id="2.40.70.10">
    <property type="entry name" value="Acid Proteases"/>
    <property type="match status" value="2"/>
</dbReference>
<evidence type="ECO:0000259" key="4">
    <source>
        <dbReference type="Pfam" id="PF14543"/>
    </source>
</evidence>
<dbReference type="GO" id="GO:0006508">
    <property type="term" value="P:proteolysis"/>
    <property type="evidence" value="ECO:0007669"/>
    <property type="project" value="InterPro"/>
</dbReference>
<dbReference type="Proteomes" id="UP000095767">
    <property type="component" value="Unassembled WGS sequence"/>
</dbReference>
<reference evidence="5 6" key="1">
    <citation type="submission" date="2016-09" db="EMBL/GenBank/DDBJ databases">
        <title>The draft genome of Dichanthelium oligosanthes: A C3 panicoid grass species.</title>
        <authorList>
            <person name="Studer A.J."/>
            <person name="Schnable J.C."/>
            <person name="Brutnell T.P."/>
        </authorList>
    </citation>
    <scope>NUCLEOTIDE SEQUENCE [LARGE SCALE GENOMIC DNA]</scope>
    <source>
        <strain evidence="6">cv. Kellogg 1175</strain>
        <tissue evidence="5">Leaf</tissue>
    </source>
</reference>
<dbReference type="GO" id="GO:0004190">
    <property type="term" value="F:aspartic-type endopeptidase activity"/>
    <property type="evidence" value="ECO:0007669"/>
    <property type="project" value="InterPro"/>
</dbReference>
<dbReference type="SUPFAM" id="SSF50630">
    <property type="entry name" value="Acid proteases"/>
    <property type="match status" value="1"/>
</dbReference>
<proteinExistence type="inferred from homology"/>
<feature type="chain" id="PRO_5009188761" evidence="2">
    <location>
        <begin position="30"/>
        <end position="449"/>
    </location>
</feature>
<keyword evidence="6" id="KW-1185">Reference proteome</keyword>
<evidence type="ECO:0000256" key="1">
    <source>
        <dbReference type="ARBA" id="ARBA00007447"/>
    </source>
</evidence>
<sequence>MSAQAKFVTNASMVSSLLAALLLLPCTAAASQCPPYQPLVAPINLDVSTSLHSVVIKNGSGGLVLDLAGSLVWSTCPGKHGTVPCDSAACRQANRQHPRRCRYVDAGWFGAGREPGWWGCACAAHPSNPLTGECSTGDLTSFSMSAKATDGRNALDYPVEQLPAVVASCAPDRLLGSLPALATGVAGFSRSPLSLPSQLASRRAALGNKFALCLPGGGYFLGFAMFGNTSVSLGRHLPELTSTIPYFPLARNPRNGAYYLPVKTISVRGQQTVDVGLPAGALDIDVNEGRGGVALSTVTRHMTMRPDVYRAFLQAYDTAVQRNGYAVKRVAAVPPFELCYEEASLRPRKRFGYDVPVISLELTGAAQAWTVANVNLLQFIGGPACVAVVEMGRDTTAGAAEDDKPAVVLGLDQLEEHLLVFDLDKGVLGFSDPLVYMDTTCTDFYYPTH</sequence>
<comment type="similarity">
    <text evidence="1">Belongs to the peptidase A1 family.</text>
</comment>
<comment type="caution">
    <text evidence="5">The sequence shown here is derived from an EMBL/GenBank/DDBJ whole genome shotgun (WGS) entry which is preliminary data.</text>
</comment>
<evidence type="ECO:0000259" key="3">
    <source>
        <dbReference type="Pfam" id="PF14541"/>
    </source>
</evidence>